<dbReference type="Proteomes" id="UP001183648">
    <property type="component" value="Unassembled WGS sequence"/>
</dbReference>
<keyword evidence="3" id="KW-1185">Reference proteome</keyword>
<evidence type="ECO:0000313" key="2">
    <source>
        <dbReference type="EMBL" id="MDR7361611.1"/>
    </source>
</evidence>
<accession>A0ABU2BTJ5</accession>
<protein>
    <recommendedName>
        <fullName evidence="1">PKD domain-containing protein</fullName>
    </recommendedName>
</protein>
<dbReference type="InterPro" id="IPR013783">
    <property type="entry name" value="Ig-like_fold"/>
</dbReference>
<dbReference type="EMBL" id="JAVDYG010000001">
    <property type="protein sequence ID" value="MDR7361611.1"/>
    <property type="molecule type" value="Genomic_DNA"/>
</dbReference>
<evidence type="ECO:0000259" key="1">
    <source>
        <dbReference type="PROSITE" id="PS50093"/>
    </source>
</evidence>
<sequence>MTPAMVLSELRRVGLPALDVSVQPAGKTLVNLDTIFFTEPRPVDVDLTILGQAVEVEATPTTYVWSFGDGTGLTTTTPGAAYPSKDVVHRYSHAGVTVRPAVSVVYGARFRVGGGAWQDVDGTVTIPGPAQGLRVAEAAPVLSGERS</sequence>
<comment type="caution">
    <text evidence="2">The sequence shown here is derived from an EMBL/GenBank/DDBJ whole genome shotgun (WGS) entry which is preliminary data.</text>
</comment>
<dbReference type="PROSITE" id="PS50093">
    <property type="entry name" value="PKD"/>
    <property type="match status" value="1"/>
</dbReference>
<evidence type="ECO:0000313" key="3">
    <source>
        <dbReference type="Proteomes" id="UP001183648"/>
    </source>
</evidence>
<gene>
    <name evidence="2" type="ORF">J2S63_001164</name>
</gene>
<organism evidence="2 3">
    <name type="scientific">Nocardioides marmoribigeumensis</name>
    <dbReference type="NCBI Taxonomy" id="433649"/>
    <lineage>
        <taxon>Bacteria</taxon>
        <taxon>Bacillati</taxon>
        <taxon>Actinomycetota</taxon>
        <taxon>Actinomycetes</taxon>
        <taxon>Propionibacteriales</taxon>
        <taxon>Nocardioidaceae</taxon>
        <taxon>Nocardioides</taxon>
    </lineage>
</organism>
<dbReference type="SUPFAM" id="SSF49299">
    <property type="entry name" value="PKD domain"/>
    <property type="match status" value="1"/>
</dbReference>
<dbReference type="InterPro" id="IPR035986">
    <property type="entry name" value="PKD_dom_sf"/>
</dbReference>
<dbReference type="Gene3D" id="2.60.40.10">
    <property type="entry name" value="Immunoglobulins"/>
    <property type="match status" value="1"/>
</dbReference>
<name>A0ABU2BTJ5_9ACTN</name>
<dbReference type="InterPro" id="IPR000601">
    <property type="entry name" value="PKD_dom"/>
</dbReference>
<feature type="domain" description="PKD" evidence="1">
    <location>
        <begin position="59"/>
        <end position="95"/>
    </location>
</feature>
<dbReference type="RefSeq" id="WP_310299810.1">
    <property type="nucleotide sequence ID" value="NZ_BAAAPS010000007.1"/>
</dbReference>
<reference evidence="2 3" key="1">
    <citation type="submission" date="2023-07" db="EMBL/GenBank/DDBJ databases">
        <title>Sequencing the genomes of 1000 actinobacteria strains.</title>
        <authorList>
            <person name="Klenk H.-P."/>
        </authorList>
    </citation>
    <scope>NUCLEOTIDE SEQUENCE [LARGE SCALE GENOMIC DNA]</scope>
    <source>
        <strain evidence="2 3">DSM 19426</strain>
    </source>
</reference>
<proteinExistence type="predicted"/>